<feature type="compositionally biased region" description="Polar residues" evidence="1">
    <location>
        <begin position="236"/>
        <end position="245"/>
    </location>
</feature>
<dbReference type="Proteomes" id="UP001501479">
    <property type="component" value="Unassembled WGS sequence"/>
</dbReference>
<evidence type="ECO:0000313" key="4">
    <source>
        <dbReference type="Proteomes" id="UP001501479"/>
    </source>
</evidence>
<dbReference type="Gene3D" id="2.60.120.10">
    <property type="entry name" value="Jelly Rolls"/>
    <property type="match status" value="1"/>
</dbReference>
<dbReference type="Pfam" id="PF12973">
    <property type="entry name" value="Cupin_7"/>
    <property type="match status" value="1"/>
</dbReference>
<accession>A0ABP7DH77</accession>
<organism evidence="3 4">
    <name type="scientific">Oceanisphaera sediminis</name>
    <dbReference type="NCBI Taxonomy" id="981381"/>
    <lineage>
        <taxon>Bacteria</taxon>
        <taxon>Pseudomonadati</taxon>
        <taxon>Pseudomonadota</taxon>
        <taxon>Gammaproteobacteria</taxon>
        <taxon>Aeromonadales</taxon>
        <taxon>Aeromonadaceae</taxon>
        <taxon>Oceanisphaera</taxon>
    </lineage>
</organism>
<dbReference type="InterPro" id="IPR011051">
    <property type="entry name" value="RmlC_Cupin_sf"/>
</dbReference>
<reference evidence="4" key="1">
    <citation type="journal article" date="2019" name="Int. J. Syst. Evol. Microbiol.">
        <title>The Global Catalogue of Microorganisms (GCM) 10K type strain sequencing project: providing services to taxonomists for standard genome sequencing and annotation.</title>
        <authorList>
            <consortium name="The Broad Institute Genomics Platform"/>
            <consortium name="The Broad Institute Genome Sequencing Center for Infectious Disease"/>
            <person name="Wu L."/>
            <person name="Ma J."/>
        </authorList>
    </citation>
    <scope>NUCLEOTIDE SEQUENCE [LARGE SCALE GENOMIC DNA]</scope>
    <source>
        <strain evidence="4">JCM 17329</strain>
    </source>
</reference>
<dbReference type="SUPFAM" id="SSF51182">
    <property type="entry name" value="RmlC-like cupins"/>
    <property type="match status" value="2"/>
</dbReference>
<protein>
    <submittedName>
        <fullName evidence="3">Cupin domain-containing protein</fullName>
    </submittedName>
</protein>
<feature type="region of interest" description="Disordered" evidence="1">
    <location>
        <begin position="188"/>
        <end position="245"/>
    </location>
</feature>
<comment type="caution">
    <text evidence="3">The sequence shown here is derived from an EMBL/GenBank/DDBJ whole genome shotgun (WGS) entry which is preliminary data.</text>
</comment>
<dbReference type="InterPro" id="IPR025979">
    <property type="entry name" value="ChrR-like_cupin_dom"/>
</dbReference>
<dbReference type="EMBL" id="BAABDS010000014">
    <property type="protein sequence ID" value="GAA3705665.1"/>
    <property type="molecule type" value="Genomic_DNA"/>
</dbReference>
<evidence type="ECO:0000259" key="2">
    <source>
        <dbReference type="Pfam" id="PF12973"/>
    </source>
</evidence>
<dbReference type="CDD" id="cd20303">
    <property type="entry name" value="cupin_ChrR_1"/>
    <property type="match status" value="1"/>
</dbReference>
<proteinExistence type="predicted"/>
<dbReference type="InterPro" id="IPR014710">
    <property type="entry name" value="RmlC-like_jellyroll"/>
</dbReference>
<name>A0ABP7DH77_9GAMM</name>
<evidence type="ECO:0000256" key="1">
    <source>
        <dbReference type="SAM" id="MobiDB-lite"/>
    </source>
</evidence>
<sequence>MLNMNFSQPLSLNYDVSRWQPSPAAGVWRYPLERQQAESGHVTSLVRFEPGASFPEHLHPMGEEFWVLEGTFSDENGDYPAGSYVRHPPGSRHGSFTREGCVIFVKLNQFDEDDDTWLKVLPEQGLWITGGQGYRRLPLHHHGGVHTSVLHFPDGGAFPSCCYRHGLEILVLEGELQEEDIPAKQELEEQKQVGEASRGATNYPGLSWLRFPPGSQPQLHAGPGTRLWVRTGHLGENSNEQYQSD</sequence>
<feature type="domain" description="ChrR-like cupin" evidence="2">
    <location>
        <begin position="12"/>
        <end position="110"/>
    </location>
</feature>
<keyword evidence="4" id="KW-1185">Reference proteome</keyword>
<evidence type="ECO:0000313" key="3">
    <source>
        <dbReference type="EMBL" id="GAA3705665.1"/>
    </source>
</evidence>
<gene>
    <name evidence="3" type="ORF">GCM10022421_10730</name>
</gene>